<dbReference type="InterPro" id="IPR002885">
    <property type="entry name" value="PPR_rpt"/>
</dbReference>
<feature type="repeat" description="PPR" evidence="3">
    <location>
        <begin position="103"/>
        <end position="137"/>
    </location>
</feature>
<feature type="repeat" description="PPR" evidence="3">
    <location>
        <begin position="249"/>
        <end position="284"/>
    </location>
</feature>
<organism evidence="4 5">
    <name type="scientific">Sesamum angolense</name>
    <dbReference type="NCBI Taxonomy" id="2727404"/>
    <lineage>
        <taxon>Eukaryota</taxon>
        <taxon>Viridiplantae</taxon>
        <taxon>Streptophyta</taxon>
        <taxon>Embryophyta</taxon>
        <taxon>Tracheophyta</taxon>
        <taxon>Spermatophyta</taxon>
        <taxon>Magnoliopsida</taxon>
        <taxon>eudicotyledons</taxon>
        <taxon>Gunneridae</taxon>
        <taxon>Pentapetalae</taxon>
        <taxon>asterids</taxon>
        <taxon>lamiids</taxon>
        <taxon>Lamiales</taxon>
        <taxon>Pedaliaceae</taxon>
        <taxon>Sesamum</taxon>
    </lineage>
</organism>
<reference evidence="4" key="2">
    <citation type="journal article" date="2024" name="Plant">
        <title>Genomic evolution and insights into agronomic trait innovations of Sesamum species.</title>
        <authorList>
            <person name="Miao H."/>
            <person name="Wang L."/>
            <person name="Qu L."/>
            <person name="Liu H."/>
            <person name="Sun Y."/>
            <person name="Le M."/>
            <person name="Wang Q."/>
            <person name="Wei S."/>
            <person name="Zheng Y."/>
            <person name="Lin W."/>
            <person name="Duan Y."/>
            <person name="Cao H."/>
            <person name="Xiong S."/>
            <person name="Wang X."/>
            <person name="Wei L."/>
            <person name="Li C."/>
            <person name="Ma Q."/>
            <person name="Ju M."/>
            <person name="Zhao R."/>
            <person name="Li G."/>
            <person name="Mu C."/>
            <person name="Tian Q."/>
            <person name="Mei H."/>
            <person name="Zhang T."/>
            <person name="Gao T."/>
            <person name="Zhang H."/>
        </authorList>
    </citation>
    <scope>NUCLEOTIDE SEQUENCE</scope>
    <source>
        <strain evidence="4">K16</strain>
    </source>
</reference>
<comment type="caution">
    <text evidence="4">The sequence shown here is derived from an EMBL/GenBank/DDBJ whole genome shotgun (WGS) entry which is preliminary data.</text>
</comment>
<evidence type="ECO:0000256" key="2">
    <source>
        <dbReference type="ARBA" id="ARBA00022737"/>
    </source>
</evidence>
<dbReference type="AlphaFoldDB" id="A0AAE1WZ39"/>
<name>A0AAE1WZ39_9LAMI</name>
<dbReference type="Pfam" id="PF13041">
    <property type="entry name" value="PPR_2"/>
    <property type="match status" value="4"/>
</dbReference>
<dbReference type="SUPFAM" id="SSF81901">
    <property type="entry name" value="HCP-like"/>
    <property type="match status" value="1"/>
</dbReference>
<gene>
    <name evidence="4" type="ORF">Sango_0933100</name>
</gene>
<dbReference type="PANTHER" id="PTHR46128:SF176">
    <property type="entry name" value="PENTACOTRIPEPTIDE-REPEAT REGION OF PRORP DOMAIN-CONTAINING PROTEIN"/>
    <property type="match status" value="1"/>
</dbReference>
<feature type="repeat" description="PPR" evidence="3">
    <location>
        <begin position="426"/>
        <end position="460"/>
    </location>
</feature>
<keyword evidence="2" id="KW-0677">Repeat</keyword>
<feature type="repeat" description="PPR" evidence="3">
    <location>
        <begin position="285"/>
        <end position="319"/>
    </location>
</feature>
<accession>A0AAE1WZ39</accession>
<evidence type="ECO:0000256" key="3">
    <source>
        <dbReference type="PROSITE-ProRule" id="PRU00708"/>
    </source>
</evidence>
<evidence type="ECO:0000313" key="5">
    <source>
        <dbReference type="Proteomes" id="UP001289374"/>
    </source>
</evidence>
<keyword evidence="5" id="KW-1185">Reference proteome</keyword>
<dbReference type="PANTHER" id="PTHR46128">
    <property type="entry name" value="MITOCHONDRIAL GROUP I INTRON SPLICING FACTOR CCM1"/>
    <property type="match status" value="1"/>
</dbReference>
<reference evidence="4" key="1">
    <citation type="submission" date="2020-06" db="EMBL/GenBank/DDBJ databases">
        <authorList>
            <person name="Li T."/>
            <person name="Hu X."/>
            <person name="Zhang T."/>
            <person name="Song X."/>
            <person name="Zhang H."/>
            <person name="Dai N."/>
            <person name="Sheng W."/>
            <person name="Hou X."/>
            <person name="Wei L."/>
        </authorList>
    </citation>
    <scope>NUCLEOTIDE SEQUENCE</scope>
    <source>
        <strain evidence="4">K16</strain>
        <tissue evidence="4">Leaf</tissue>
    </source>
</reference>
<sequence length="766" mass="86539">MLFWAQRVPISKVFSTALLHGHARIESSHSSPASTLWFIKVVCTLCIHHPQSLNFFDTDYFRESLNPFVAFGVVYHINNRLNNPDLAFSFFRYSRLSCNLLHLESTFNLLLRSLCRMALHDSAKVVFEYMKADGFWPNSAVLDHVVSSFGNAGKFRVAEEILIAQAEICNEKGETISSFVYNKFLCMLINRNRVDEAVLFFRGHILRLGSFCPDTHSFNIVMKGLCRVGKVATAFELFDVMRSFSCHPDLVTYNTLINGLCRVGQMDRAEELLREVKPQSGFSPDVVTYTSVISGYCRSGKMEEAAALFDEMINHGTRPNLFTFNVIIDGFGKKGEVASALKMYERIVSCGFHPDVVTFTSLIDCYCRRGELEQGMKLWDEMNERKVSPNAFTFSILISSLCKENRLNEARDLLRQLNWREDIVPPPFIYNPVIDGFCKAGNIDEANEIVKQMEMKGCVHDKMTFTILILGHCMKGRMFEAIGMYNKMLSIGCAPDNITISSLISCLRKAGMAREANELQEKASSIVHLETSIEETRLQKIVLYVSELEVSFGVCYSSFFMIQMRIGYRPGKECRKGVMYCSSGNKDVLQFVYFGFVDLLPIGITFGIDLVAWISVLGSGPLFSITCDKSIVHHCTFKTKVTVSIFMICFSFSADQLLYLLAPRVLRLHLMGSIQCNTGANSLGRWRDFYPARYVENEKILSCSILPRSDMCFKFQLGSLFSSMKDAADFHDTKLAFIVRGASGSDTILKVRIQHFSSSMPPDAIS</sequence>
<evidence type="ECO:0000256" key="1">
    <source>
        <dbReference type="ARBA" id="ARBA00007626"/>
    </source>
</evidence>
<proteinExistence type="inferred from homology"/>
<feature type="repeat" description="PPR" evidence="3">
    <location>
        <begin position="320"/>
        <end position="354"/>
    </location>
</feature>
<dbReference type="Pfam" id="PF01535">
    <property type="entry name" value="PPR"/>
    <property type="match status" value="1"/>
</dbReference>
<dbReference type="PROSITE" id="PS51375">
    <property type="entry name" value="PPR"/>
    <property type="match status" value="9"/>
</dbReference>
<feature type="repeat" description="PPR" evidence="3">
    <location>
        <begin position="214"/>
        <end position="248"/>
    </location>
</feature>
<comment type="similarity">
    <text evidence="1">Belongs to the PPR family. P subfamily.</text>
</comment>
<protein>
    <submittedName>
        <fullName evidence="4">Pentatricopeptide repeat-containing protein</fullName>
    </submittedName>
</protein>
<dbReference type="InterPro" id="IPR050872">
    <property type="entry name" value="PPR_P_subfamily"/>
</dbReference>
<dbReference type="NCBIfam" id="TIGR00756">
    <property type="entry name" value="PPR"/>
    <property type="match status" value="9"/>
</dbReference>
<dbReference type="Proteomes" id="UP001289374">
    <property type="component" value="Unassembled WGS sequence"/>
</dbReference>
<evidence type="ECO:0000313" key="4">
    <source>
        <dbReference type="EMBL" id="KAK4401924.1"/>
    </source>
</evidence>
<dbReference type="EMBL" id="JACGWL010000005">
    <property type="protein sequence ID" value="KAK4401924.1"/>
    <property type="molecule type" value="Genomic_DNA"/>
</dbReference>
<dbReference type="InterPro" id="IPR011990">
    <property type="entry name" value="TPR-like_helical_dom_sf"/>
</dbReference>
<feature type="repeat" description="PPR" evidence="3">
    <location>
        <begin position="461"/>
        <end position="495"/>
    </location>
</feature>
<feature type="repeat" description="PPR" evidence="3">
    <location>
        <begin position="390"/>
        <end position="425"/>
    </location>
</feature>
<dbReference type="Gene3D" id="1.25.40.10">
    <property type="entry name" value="Tetratricopeptide repeat domain"/>
    <property type="match status" value="5"/>
</dbReference>
<feature type="repeat" description="PPR" evidence="3">
    <location>
        <begin position="355"/>
        <end position="389"/>
    </location>
</feature>